<dbReference type="STRING" id="592026.GCWU0000282_002442"/>
<sequence length="293" mass="33439">MYVIYFLEIITVICVITGIYRLLLFITGRASGKAYKTAAKIVGIKDKESAIARLADDLAIKLSKYIKLDDMRQTRLRDMLRYNAGSMSREPKVFVAENIIKSVLIFIPGILLMPFLPMLTFGFAVLAAFSYYATESLLYKNYLNKKREIEYELPRFCSVIGQEVKATKDVIGILGRYMPTANRALREELKVLIADMNSSNYESALKRFEVRLGIDKMAEIVRGLIGTVRGDDTVTYFEMLSRDLDQLELQRLNDIASMQPRKVGKYQLIVLAVMIANYVVIMILYVMGLDRPF</sequence>
<feature type="transmembrane region" description="Helical" evidence="1">
    <location>
        <begin position="6"/>
        <end position="26"/>
    </location>
</feature>
<dbReference type="EMBL" id="ACIL03000016">
    <property type="protein sequence ID" value="ESL02308.1"/>
    <property type="molecule type" value="Genomic_DNA"/>
</dbReference>
<dbReference type="OrthoDB" id="9786505at2"/>
<name>V2Y023_9FIRM</name>
<evidence type="ECO:0000313" key="2">
    <source>
        <dbReference type="EMBL" id="ESL02308.1"/>
    </source>
</evidence>
<comment type="caution">
    <text evidence="2">The sequence shown here is derived from an EMBL/GenBank/DDBJ whole genome shotgun (WGS) entry which is preliminary data.</text>
</comment>
<evidence type="ECO:0000313" key="3">
    <source>
        <dbReference type="Proteomes" id="UP000018227"/>
    </source>
</evidence>
<keyword evidence="3" id="KW-1185">Reference proteome</keyword>
<keyword evidence="1" id="KW-1133">Transmembrane helix</keyword>
<evidence type="ECO:0000256" key="1">
    <source>
        <dbReference type="SAM" id="Phobius"/>
    </source>
</evidence>
<organism evidence="2 3">
    <name type="scientific">Catonella morbi ATCC 51271</name>
    <dbReference type="NCBI Taxonomy" id="592026"/>
    <lineage>
        <taxon>Bacteria</taxon>
        <taxon>Bacillati</taxon>
        <taxon>Bacillota</taxon>
        <taxon>Clostridia</taxon>
        <taxon>Lachnospirales</taxon>
        <taxon>Lachnospiraceae</taxon>
        <taxon>Catonella</taxon>
    </lineage>
</organism>
<feature type="transmembrane region" description="Helical" evidence="1">
    <location>
        <begin position="268"/>
        <end position="287"/>
    </location>
</feature>
<protein>
    <recommendedName>
        <fullName evidence="4">Bacterial type II secretion system protein F domain protein</fullName>
    </recommendedName>
</protein>
<gene>
    <name evidence="2" type="ORF">GCWU0000282_002442</name>
</gene>
<keyword evidence="1" id="KW-0472">Membrane</keyword>
<dbReference type="HOGENOM" id="CLU_1018208_0_0_9"/>
<accession>V2Y023</accession>
<feature type="transmembrane region" description="Helical" evidence="1">
    <location>
        <begin position="119"/>
        <end position="139"/>
    </location>
</feature>
<keyword evidence="1" id="KW-0812">Transmembrane</keyword>
<evidence type="ECO:0008006" key="4">
    <source>
        <dbReference type="Google" id="ProtNLM"/>
    </source>
</evidence>
<feature type="transmembrane region" description="Helical" evidence="1">
    <location>
        <begin position="93"/>
        <end position="113"/>
    </location>
</feature>
<dbReference type="RefSeq" id="WP_023355302.1">
    <property type="nucleotide sequence ID" value="NZ_KI535369.1"/>
</dbReference>
<dbReference type="Proteomes" id="UP000018227">
    <property type="component" value="Unassembled WGS sequence"/>
</dbReference>
<proteinExistence type="predicted"/>
<dbReference type="AlphaFoldDB" id="V2Y023"/>
<reference evidence="2 3" key="1">
    <citation type="submission" date="2013-06" db="EMBL/GenBank/DDBJ databases">
        <authorList>
            <person name="Weinstock G."/>
            <person name="Sodergren E."/>
            <person name="Clifton S."/>
            <person name="Fulton L."/>
            <person name="Fulton B."/>
            <person name="Courtney L."/>
            <person name="Fronick C."/>
            <person name="Harrison M."/>
            <person name="Strong C."/>
            <person name="Farmer C."/>
            <person name="Delahaunty K."/>
            <person name="Markovic C."/>
            <person name="Hall O."/>
            <person name="Minx P."/>
            <person name="Tomlinson C."/>
            <person name="Mitreva M."/>
            <person name="Nelson J."/>
            <person name="Hou S."/>
            <person name="Wollam A."/>
            <person name="Pepin K.H."/>
            <person name="Johnson M."/>
            <person name="Bhonagiri V."/>
            <person name="Nash W.E."/>
            <person name="Warren W."/>
            <person name="Chinwalla A."/>
            <person name="Mardis E.R."/>
            <person name="Wilson R.K."/>
        </authorList>
    </citation>
    <scope>NUCLEOTIDE SEQUENCE [LARGE SCALE GENOMIC DNA]</scope>
    <source>
        <strain evidence="2 3">ATCC 51271</strain>
    </source>
</reference>
<dbReference type="eggNOG" id="COG2064">
    <property type="taxonomic scope" value="Bacteria"/>
</dbReference>